<protein>
    <submittedName>
        <fullName evidence="1">Uncharacterized protein</fullName>
    </submittedName>
</protein>
<keyword evidence="2" id="KW-1185">Reference proteome</keyword>
<dbReference type="Pfam" id="PF13384">
    <property type="entry name" value="HTH_23"/>
    <property type="match status" value="1"/>
</dbReference>
<name>A0A5P2B6I5_STRVZ</name>
<gene>
    <name evidence="1" type="ORF">DEJ47_04875</name>
</gene>
<evidence type="ECO:0000313" key="1">
    <source>
        <dbReference type="EMBL" id="QES25876.1"/>
    </source>
</evidence>
<dbReference type="RefSeq" id="WP_150165285.1">
    <property type="nucleotide sequence ID" value="NZ_CP029193.1"/>
</dbReference>
<organism evidence="1 2">
    <name type="scientific">Streptomyces venezuelae</name>
    <dbReference type="NCBI Taxonomy" id="54571"/>
    <lineage>
        <taxon>Bacteria</taxon>
        <taxon>Bacillati</taxon>
        <taxon>Actinomycetota</taxon>
        <taxon>Actinomycetes</taxon>
        <taxon>Kitasatosporales</taxon>
        <taxon>Streptomycetaceae</taxon>
        <taxon>Streptomyces</taxon>
    </lineage>
</organism>
<reference evidence="1 2" key="1">
    <citation type="submission" date="2018-05" db="EMBL/GenBank/DDBJ databases">
        <title>Streptomyces venezuelae.</title>
        <authorList>
            <person name="Kim W."/>
            <person name="Lee N."/>
            <person name="Cho B.-K."/>
        </authorList>
    </citation>
    <scope>NUCLEOTIDE SEQUENCE [LARGE SCALE GENOMIC DNA]</scope>
    <source>
        <strain evidence="1 2">ATCC 14583</strain>
    </source>
</reference>
<dbReference type="AlphaFoldDB" id="A0A5P2B6I5"/>
<evidence type="ECO:0000313" key="2">
    <source>
        <dbReference type="Proteomes" id="UP000323046"/>
    </source>
</evidence>
<accession>A0A5P2B6I5</accession>
<dbReference type="OrthoDB" id="4267221at2"/>
<dbReference type="Proteomes" id="UP000323046">
    <property type="component" value="Chromosome"/>
</dbReference>
<dbReference type="EMBL" id="CP029193">
    <property type="protein sequence ID" value="QES25876.1"/>
    <property type="molecule type" value="Genomic_DNA"/>
</dbReference>
<sequence length="77" mass="8874">MSAWHAVRPCWTEADEFDVEIIVREKRAAEGLTRLERVLVARGLTERQVPGDEIARIVGVSPRTVWRWRSEGFRQAA</sequence>
<proteinExistence type="predicted"/>